<evidence type="ECO:0000313" key="2">
    <source>
        <dbReference type="EMBL" id="MDK3018962.1"/>
    </source>
</evidence>
<dbReference type="Pfam" id="PF05990">
    <property type="entry name" value="DUF900"/>
    <property type="match status" value="1"/>
</dbReference>
<dbReference type="EMBL" id="JASNJD010000011">
    <property type="protein sequence ID" value="MDK3018962.1"/>
    <property type="molecule type" value="Genomic_DNA"/>
</dbReference>
<dbReference type="InterPro" id="IPR010297">
    <property type="entry name" value="DUF900_hydrolase"/>
</dbReference>
<organism evidence="2 3">
    <name type="scientific">Pseudodonghicola flavimaris</name>
    <dbReference type="NCBI Taxonomy" id="3050036"/>
    <lineage>
        <taxon>Bacteria</taxon>
        <taxon>Pseudomonadati</taxon>
        <taxon>Pseudomonadota</taxon>
        <taxon>Alphaproteobacteria</taxon>
        <taxon>Rhodobacterales</taxon>
        <taxon>Paracoccaceae</taxon>
        <taxon>Pseudodonghicola</taxon>
    </lineage>
</organism>
<feature type="chain" id="PRO_5046430558" evidence="1">
    <location>
        <begin position="29"/>
        <end position="559"/>
    </location>
</feature>
<proteinExistence type="predicted"/>
<keyword evidence="1" id="KW-0732">Signal</keyword>
<protein>
    <submittedName>
        <fullName evidence="2">Alpha/beta hydrolase</fullName>
    </submittedName>
</protein>
<feature type="signal peptide" evidence="1">
    <location>
        <begin position="1"/>
        <end position="28"/>
    </location>
</feature>
<dbReference type="Proteomes" id="UP001243757">
    <property type="component" value="Unassembled WGS sequence"/>
</dbReference>
<evidence type="ECO:0000256" key="1">
    <source>
        <dbReference type="SAM" id="SignalP"/>
    </source>
</evidence>
<name>A0ABT7F2Y7_9RHOB</name>
<dbReference type="PANTHER" id="PTHR36513:SF1">
    <property type="entry name" value="TRANSMEMBRANE PROTEIN"/>
    <property type="match status" value="1"/>
</dbReference>
<accession>A0ABT7F2Y7</accession>
<sequence length="559" mass="58358">MPVKSRLLIAIPLIAALGALPVPRTVEAEPVAPAADRTDLPPDPGFAALNQMITMDPDAALTRIGRLLEALQAEETSDPQVIFDLYAAAADLMIEGGAAAQAAQVLAQLADFAARFRLEVDHDPIPLYAQAAAMLEDTGQPEAAQEALLALLAEERAGGLAPAETAPTRAALVRIARALGRSEPEVPAAPATGPINRATILYATDRARGDSRRPQSFYGAGRGPLELGRAEVSLPVTAEERAVLRQVAPLSAEAFDSALAGAAAPDLLVVVPGYNSSFEQSARHAAQLARDLRLDGAVLLLSWASAGTRLGYLSDTATVRLSGRNLAHLLRQVAPRVAPGHLHLLAEGLGAQALADALELIGAGANPPPLGQVFFVTPDLDADLFRAMLPAIQPLAARVTLYTSDRSSALEVARPIYGPALRAGEGEAILLRAPGLDSIDVSALGRLPLRPEVVLEADGASRVAPETLVADIAALLWRNAPPAARCGLVAADDLAETGWRVTVGAPGACKDPAWPALLGALRRSGAATLPEAEAVLRRNITDPELRKKMQPAITRLLGE</sequence>
<keyword evidence="2" id="KW-0378">Hydrolase</keyword>
<keyword evidence="3" id="KW-1185">Reference proteome</keyword>
<comment type="caution">
    <text evidence="2">The sequence shown here is derived from an EMBL/GenBank/DDBJ whole genome shotgun (WGS) entry which is preliminary data.</text>
</comment>
<reference evidence="2 3" key="1">
    <citation type="submission" date="2023-05" db="EMBL/GenBank/DDBJ databases">
        <title>Pseudodonghicola sp. nov.</title>
        <authorList>
            <person name="Huang J."/>
        </authorList>
    </citation>
    <scope>NUCLEOTIDE SEQUENCE [LARGE SCALE GENOMIC DNA]</scope>
    <source>
        <strain evidence="2 3">IC7</strain>
    </source>
</reference>
<gene>
    <name evidence="2" type="ORF">QO033_14855</name>
</gene>
<dbReference type="GO" id="GO:0016787">
    <property type="term" value="F:hydrolase activity"/>
    <property type="evidence" value="ECO:0007669"/>
    <property type="project" value="UniProtKB-KW"/>
</dbReference>
<dbReference type="RefSeq" id="WP_284481767.1">
    <property type="nucleotide sequence ID" value="NZ_JASNJD010000011.1"/>
</dbReference>
<dbReference type="PANTHER" id="PTHR36513">
    <property type="entry name" value="ABC TRANSMEMBRANE TYPE-1 DOMAIN-CONTAINING PROTEIN"/>
    <property type="match status" value="1"/>
</dbReference>
<evidence type="ECO:0000313" key="3">
    <source>
        <dbReference type="Proteomes" id="UP001243757"/>
    </source>
</evidence>